<accession>A0AAV4GZW7</accession>
<evidence type="ECO:0000256" key="1">
    <source>
        <dbReference type="SAM" id="MobiDB-lite"/>
    </source>
</evidence>
<evidence type="ECO:0000313" key="3">
    <source>
        <dbReference type="EMBL" id="GFR90819.1"/>
    </source>
</evidence>
<evidence type="ECO:0000256" key="2">
    <source>
        <dbReference type="SAM" id="Phobius"/>
    </source>
</evidence>
<feature type="transmembrane region" description="Helical" evidence="2">
    <location>
        <begin position="23"/>
        <end position="42"/>
    </location>
</feature>
<sequence>MLTSATCGTGPSCQRWSFSRQSLTRLPPLGALLFVFIYFTFFSRNGRLLDTVNSPTRQQSQNPSRLIPYAVLNRGHSARDKELTAARQTLEYWWSLKFNESNGKSEACPLSISGPPRKNKNRRFDFFILQAIEIMEAMGFTNVTTCYGRYPTFANVTPYEKPNGPILGLGKSDSSPLTHNVVFSSAKTFAGRPHDKMAELLVETQAVQTHNEDMITRKFCYTPSFRPQQQRRENPPGRLVRGNTSQDETEAPQLDPGFCSRLLDLYRAITAGTEPPLLTLFTWFPDVLDDPVRDLRRLMLVNMDQFRPFVQPVLVSDRRMVMSLANGLSWPCLPISEYSPDGFPVFKAASNDITNTFNSTFYGYVQRKSLLDASLLETLMAVKERYLSRREIESSEDWQDIAKSRDERESSELYRKHSANRGAPSVLMYGPAMFTKSLATVKNHHGLSVLAQARQGIDLNKLEAIPAYVIYNKKVSFSDLPPLKIDDAYLIPLLASRSRALGHVVLDTGSTILSLYTFNNNTLSDWGRKFLVSTFRNQTYNKLLSDMYLKNIQQRILSSRNTLVMTEFDKGGNILFKESDVNRL</sequence>
<protein>
    <submittedName>
        <fullName evidence="3">Uncharacterized protein</fullName>
    </submittedName>
</protein>
<comment type="caution">
    <text evidence="3">The sequence shown here is derived from an EMBL/GenBank/DDBJ whole genome shotgun (WGS) entry which is preliminary data.</text>
</comment>
<keyword evidence="2" id="KW-0812">Transmembrane</keyword>
<evidence type="ECO:0000313" key="4">
    <source>
        <dbReference type="Proteomes" id="UP000762676"/>
    </source>
</evidence>
<keyword evidence="2" id="KW-0472">Membrane</keyword>
<proteinExistence type="predicted"/>
<dbReference type="AlphaFoldDB" id="A0AAV4GZW7"/>
<reference evidence="3 4" key="1">
    <citation type="journal article" date="2021" name="Elife">
        <title>Chloroplast acquisition without the gene transfer in kleptoplastic sea slugs, Plakobranchus ocellatus.</title>
        <authorList>
            <person name="Maeda T."/>
            <person name="Takahashi S."/>
            <person name="Yoshida T."/>
            <person name="Shimamura S."/>
            <person name="Takaki Y."/>
            <person name="Nagai Y."/>
            <person name="Toyoda A."/>
            <person name="Suzuki Y."/>
            <person name="Arimoto A."/>
            <person name="Ishii H."/>
            <person name="Satoh N."/>
            <person name="Nishiyama T."/>
            <person name="Hasebe M."/>
            <person name="Maruyama T."/>
            <person name="Minagawa J."/>
            <person name="Obokata J."/>
            <person name="Shigenobu S."/>
        </authorList>
    </citation>
    <scope>NUCLEOTIDE SEQUENCE [LARGE SCALE GENOMIC DNA]</scope>
</reference>
<dbReference type="EMBL" id="BMAT01008693">
    <property type="protein sequence ID" value="GFR90819.1"/>
    <property type="molecule type" value="Genomic_DNA"/>
</dbReference>
<keyword evidence="4" id="KW-1185">Reference proteome</keyword>
<gene>
    <name evidence="3" type="ORF">ElyMa_004313300</name>
</gene>
<organism evidence="3 4">
    <name type="scientific">Elysia marginata</name>
    <dbReference type="NCBI Taxonomy" id="1093978"/>
    <lineage>
        <taxon>Eukaryota</taxon>
        <taxon>Metazoa</taxon>
        <taxon>Spiralia</taxon>
        <taxon>Lophotrochozoa</taxon>
        <taxon>Mollusca</taxon>
        <taxon>Gastropoda</taxon>
        <taxon>Heterobranchia</taxon>
        <taxon>Euthyneura</taxon>
        <taxon>Panpulmonata</taxon>
        <taxon>Sacoglossa</taxon>
        <taxon>Placobranchoidea</taxon>
        <taxon>Plakobranchidae</taxon>
        <taxon>Elysia</taxon>
    </lineage>
</organism>
<feature type="region of interest" description="Disordered" evidence="1">
    <location>
        <begin position="225"/>
        <end position="255"/>
    </location>
</feature>
<keyword evidence="2" id="KW-1133">Transmembrane helix</keyword>
<dbReference type="Proteomes" id="UP000762676">
    <property type="component" value="Unassembled WGS sequence"/>
</dbReference>
<name>A0AAV4GZW7_9GAST</name>